<dbReference type="RefSeq" id="WP_039572803.1">
    <property type="nucleotide sequence ID" value="NZ_CP009122.1"/>
</dbReference>
<dbReference type="AlphaFoldDB" id="A0A0A7PDR0"/>
<dbReference type="GO" id="GO:0003871">
    <property type="term" value="F:5-methyltetrahydropteroyltriglutamate-homocysteine S-methyltransferase activity"/>
    <property type="evidence" value="ECO:0007669"/>
    <property type="project" value="InterPro"/>
</dbReference>
<evidence type="ECO:0000256" key="3">
    <source>
        <dbReference type="ARBA" id="ARBA00022833"/>
    </source>
</evidence>
<sequence length="352" mass="38385">MALFDHPILPTTIVGSYPQPDWLIDRKRLKASLPPRVRAETLWRIPEPWLADAQEAATLMAIRDQEELGIDIVGDGEMRRESYSNRLATALSGIDREKHGTAIDRTGNANPVPLVSGPIRRVAPIEAQDAAFLRRHSTKPVKLTLPGPFTMTQQAENGYYPDARSLAMDYADAVNAEVKDLFAAGVDVVQLDEPYLQARAAEANSYAIEAINRALDGVGGTTALHICFGYAMVHHGAGATGPKPKAYDFLAELEASSIDVISIEAAQPGLDPAILAELPTKTIMYGVLDLSIPEIETPEVVAGRIREALRYVDAERLWIAPDCGMKYHSREHSQAKLKAMVDGTALVRAELT</sequence>
<organism evidence="5 6">
    <name type="scientific">Sphingopyxis fribergensis</name>
    <dbReference type="NCBI Taxonomy" id="1515612"/>
    <lineage>
        <taxon>Bacteria</taxon>
        <taxon>Pseudomonadati</taxon>
        <taxon>Pseudomonadota</taxon>
        <taxon>Alphaproteobacteria</taxon>
        <taxon>Sphingomonadales</taxon>
        <taxon>Sphingomonadaceae</taxon>
        <taxon>Sphingopyxis</taxon>
    </lineage>
</organism>
<dbReference type="HOGENOM" id="CLU_040013_3_0_5"/>
<gene>
    <name evidence="5" type="ORF">SKP52_06075</name>
</gene>
<keyword evidence="6" id="KW-1185">Reference proteome</keyword>
<protein>
    <submittedName>
        <fullName evidence="5">Vitamin-B12 independent methionine synthase</fullName>
    </submittedName>
</protein>
<dbReference type="Gene3D" id="3.20.20.210">
    <property type="match status" value="1"/>
</dbReference>
<dbReference type="KEGG" id="sphk:SKP52_06075"/>
<dbReference type="EMBL" id="CP009122">
    <property type="protein sequence ID" value="AJA08140.1"/>
    <property type="molecule type" value="Genomic_DNA"/>
</dbReference>
<proteinExistence type="predicted"/>
<dbReference type="GO" id="GO:0008270">
    <property type="term" value="F:zinc ion binding"/>
    <property type="evidence" value="ECO:0007669"/>
    <property type="project" value="InterPro"/>
</dbReference>
<dbReference type="Proteomes" id="UP000030907">
    <property type="component" value="Chromosome"/>
</dbReference>
<accession>A0A0A7PDR0</accession>
<evidence type="ECO:0000256" key="1">
    <source>
        <dbReference type="ARBA" id="ARBA00001947"/>
    </source>
</evidence>
<name>A0A0A7PDR0_9SPHN</name>
<dbReference type="SUPFAM" id="SSF51726">
    <property type="entry name" value="UROD/MetE-like"/>
    <property type="match status" value="1"/>
</dbReference>
<evidence type="ECO:0000313" key="5">
    <source>
        <dbReference type="EMBL" id="AJA08140.1"/>
    </source>
</evidence>
<keyword evidence="2" id="KW-0479">Metal-binding</keyword>
<dbReference type="Pfam" id="PF01717">
    <property type="entry name" value="Meth_synt_2"/>
    <property type="match status" value="1"/>
</dbReference>
<dbReference type="STRING" id="1515612.SKP52_06075"/>
<dbReference type="InterPro" id="IPR038071">
    <property type="entry name" value="UROD/MetE-like_sf"/>
</dbReference>
<evidence type="ECO:0000259" key="4">
    <source>
        <dbReference type="Pfam" id="PF01717"/>
    </source>
</evidence>
<feature type="domain" description="Cobalamin-independent methionine synthase MetE C-terminal/archaeal" evidence="4">
    <location>
        <begin position="9"/>
        <end position="342"/>
    </location>
</feature>
<dbReference type="CDD" id="cd03311">
    <property type="entry name" value="CIMS_C_terminal_like"/>
    <property type="match status" value="1"/>
</dbReference>
<evidence type="ECO:0000256" key="2">
    <source>
        <dbReference type="ARBA" id="ARBA00022723"/>
    </source>
</evidence>
<evidence type="ECO:0000313" key="6">
    <source>
        <dbReference type="Proteomes" id="UP000030907"/>
    </source>
</evidence>
<dbReference type="PANTHER" id="PTHR30519">
    <property type="entry name" value="5-METHYLTETRAHYDROPTEROYLTRIGLUTAMATE--HOMOCYSTEINE METHYLTRANSFERASE"/>
    <property type="match status" value="1"/>
</dbReference>
<dbReference type="InterPro" id="IPR002629">
    <property type="entry name" value="Met_Synth_C/arc"/>
</dbReference>
<dbReference type="GO" id="GO:0009086">
    <property type="term" value="P:methionine biosynthetic process"/>
    <property type="evidence" value="ECO:0007669"/>
    <property type="project" value="InterPro"/>
</dbReference>
<keyword evidence="3" id="KW-0862">Zinc</keyword>
<reference evidence="5 6" key="1">
    <citation type="journal article" date="2015" name="Int. J. Syst. Evol. Microbiol.">
        <title>Description of Sphingopyxis fribergensis sp. nov. - a soil bacterium with the ability to degrade styrene and phenylacetic acid.</title>
        <authorList>
            <person name="Oelschlagel M."/>
            <person name="Ruckert C."/>
            <person name="Kalinowski J."/>
            <person name="Schmidt G."/>
            <person name="Schlomann M."/>
            <person name="Tischler D."/>
        </authorList>
    </citation>
    <scope>NUCLEOTIDE SEQUENCE [LARGE SCALE GENOMIC DNA]</scope>
    <source>
        <strain evidence="5 6">Kp5.2</strain>
    </source>
</reference>
<comment type="cofactor">
    <cofactor evidence="1">
        <name>Zn(2+)</name>
        <dbReference type="ChEBI" id="CHEBI:29105"/>
    </cofactor>
</comment>